<dbReference type="Proteomes" id="UP000267164">
    <property type="component" value="Chromosome"/>
</dbReference>
<keyword evidence="3" id="KW-1185">Reference proteome</keyword>
<dbReference type="KEGG" id="nyu:D7D52_27665"/>
<protein>
    <submittedName>
        <fullName evidence="2">Uncharacterized protein</fullName>
    </submittedName>
</protein>
<reference evidence="2 3" key="1">
    <citation type="submission" date="2018-09" db="EMBL/GenBank/DDBJ databases">
        <title>Nocardia yunnanensis sp. nov., an actinomycete isolated from a soil sample.</title>
        <authorList>
            <person name="Zhang J."/>
        </authorList>
    </citation>
    <scope>NUCLEOTIDE SEQUENCE [LARGE SCALE GENOMIC DNA]</scope>
    <source>
        <strain evidence="2 3">CFHS0054</strain>
    </source>
</reference>
<evidence type="ECO:0000313" key="2">
    <source>
        <dbReference type="EMBL" id="AYF76953.1"/>
    </source>
</evidence>
<evidence type="ECO:0000313" key="3">
    <source>
        <dbReference type="Proteomes" id="UP000267164"/>
    </source>
</evidence>
<keyword evidence="1" id="KW-0732">Signal</keyword>
<organism evidence="2 3">
    <name type="scientific">Nocardia yunnanensis</name>
    <dbReference type="NCBI Taxonomy" id="2382165"/>
    <lineage>
        <taxon>Bacteria</taxon>
        <taxon>Bacillati</taxon>
        <taxon>Actinomycetota</taxon>
        <taxon>Actinomycetes</taxon>
        <taxon>Mycobacteriales</taxon>
        <taxon>Nocardiaceae</taxon>
        <taxon>Nocardia</taxon>
    </lineage>
</organism>
<dbReference type="OrthoDB" id="4551085at2"/>
<accession>A0A386ZIC4</accession>
<feature type="chain" id="PRO_5017272540" evidence="1">
    <location>
        <begin position="31"/>
        <end position="147"/>
    </location>
</feature>
<evidence type="ECO:0000256" key="1">
    <source>
        <dbReference type="SAM" id="SignalP"/>
    </source>
</evidence>
<feature type="signal peptide" evidence="1">
    <location>
        <begin position="1"/>
        <end position="30"/>
    </location>
</feature>
<gene>
    <name evidence="2" type="ORF">D7D52_27665</name>
</gene>
<sequence length="147" mass="15215">MMIRRLGAVAAVATAILAGVCGVGSKPAQADWIPEFAPLGSTVSTFGDANFCAGSIYVGLEAAHGQPGHVTAHLSPLGYLNGPCGNHIALAWLGSAGTGTRDVYVHAGWGPGETVTVDLWMGMGLAKLFANSWPLQGPWAEWYLIVP</sequence>
<dbReference type="EMBL" id="CP032568">
    <property type="protein sequence ID" value="AYF76953.1"/>
    <property type="molecule type" value="Genomic_DNA"/>
</dbReference>
<name>A0A386ZIC4_9NOCA</name>
<dbReference type="RefSeq" id="WP_120740979.1">
    <property type="nucleotide sequence ID" value="NZ_CP032568.1"/>
</dbReference>
<proteinExistence type="predicted"/>
<dbReference type="AlphaFoldDB" id="A0A386ZIC4"/>